<dbReference type="PRINTS" id="PR00176">
    <property type="entry name" value="NANEUSMPORT"/>
</dbReference>
<feature type="transmembrane region" description="Helical" evidence="6">
    <location>
        <begin position="44"/>
        <end position="69"/>
    </location>
</feature>
<feature type="transmembrane region" description="Helical" evidence="6">
    <location>
        <begin position="262"/>
        <end position="280"/>
    </location>
</feature>
<organism evidence="7 8">
    <name type="scientific">Rhodothermus profundi</name>
    <dbReference type="NCBI Taxonomy" id="633813"/>
    <lineage>
        <taxon>Bacteria</taxon>
        <taxon>Pseudomonadati</taxon>
        <taxon>Rhodothermota</taxon>
        <taxon>Rhodothermia</taxon>
        <taxon>Rhodothermales</taxon>
        <taxon>Rhodothermaceae</taxon>
        <taxon>Rhodothermus</taxon>
    </lineage>
</organism>
<feature type="transmembrane region" description="Helical" evidence="6">
    <location>
        <begin position="224"/>
        <end position="241"/>
    </location>
</feature>
<evidence type="ECO:0000313" key="8">
    <source>
        <dbReference type="Proteomes" id="UP000185812"/>
    </source>
</evidence>
<dbReference type="AlphaFoldDB" id="A0A1M6PBX4"/>
<dbReference type="PROSITE" id="PS50267">
    <property type="entry name" value="NA_NEUROTRAN_SYMP_3"/>
    <property type="match status" value="1"/>
</dbReference>
<dbReference type="GO" id="GO:0016020">
    <property type="term" value="C:membrane"/>
    <property type="evidence" value="ECO:0007669"/>
    <property type="project" value="UniProtKB-SubCell"/>
</dbReference>
<evidence type="ECO:0000256" key="1">
    <source>
        <dbReference type="ARBA" id="ARBA00004141"/>
    </source>
</evidence>
<reference evidence="8" key="1">
    <citation type="submission" date="2016-11" db="EMBL/GenBank/DDBJ databases">
        <authorList>
            <person name="Varghese N."/>
            <person name="Submissions S."/>
        </authorList>
    </citation>
    <scope>NUCLEOTIDE SEQUENCE [LARGE SCALE GENOMIC DNA]</scope>
    <source>
        <strain evidence="8">DSM 22212</strain>
    </source>
</reference>
<proteinExistence type="predicted"/>
<feature type="transmembrane region" description="Helical" evidence="6">
    <location>
        <begin position="174"/>
        <end position="192"/>
    </location>
</feature>
<dbReference type="RefSeq" id="WP_072713917.1">
    <property type="nucleotide sequence ID" value="NZ_FRAU01000001.1"/>
</dbReference>
<evidence type="ECO:0000256" key="5">
    <source>
        <dbReference type="ARBA" id="ARBA00023136"/>
    </source>
</evidence>
<feature type="transmembrane region" description="Helical" evidence="6">
    <location>
        <begin position="462"/>
        <end position="484"/>
    </location>
</feature>
<evidence type="ECO:0000256" key="4">
    <source>
        <dbReference type="ARBA" id="ARBA00022989"/>
    </source>
</evidence>
<sequence length="502" mass="55200">MQETRQHFSTRLGLLLSVLGIAVGTGNIWRFPRIAAQNGGELGAGAFLLVWVVFLFLWSVPLIVAEYALGQKGRMGVIGTFVRVGGRSMGWLGAFVALVSTAIMCYYAVVTGWCLYYAGRLLVGPLPRSTEAAQQFWEGFQASFWPVAFQALALGLAIAVIWTGVRAIERANRVLIPSLLVILLVALVRALTLEGALEGVRYLFTPQWSDLTRPRLWLEALTQNAWDTGAGWGLILTYAAYMRREHGVVKNAFLTGIGNNTVSLLAALTIFGTVFAVLGAEMSRAEVLEVMRTSGPASTGLTFIWLPQLFARLPMGQVLAVLFFVGLTFAAFSSLIAMVELATRVLMDLGIQRAHALKGVGVGAWLLGLPSALNLTIFGNQDFVWGVGLMLSGAFVALAVMRYGPGRLRQETIAINPWDWQLGRGWDVLMRWVVPLEAIVLLGWWLYQAGVVYAPERWYDPLAPYSVMTCLVQWGIALGACYLLNDWLVRRMQRPAPVQTRT</sequence>
<evidence type="ECO:0000256" key="2">
    <source>
        <dbReference type="ARBA" id="ARBA00022448"/>
    </source>
</evidence>
<feature type="transmembrane region" description="Helical" evidence="6">
    <location>
        <begin position="428"/>
        <end position="447"/>
    </location>
</feature>
<comment type="subcellular location">
    <subcellularLocation>
        <location evidence="1">Membrane</location>
        <topology evidence="1">Multi-pass membrane protein</topology>
    </subcellularLocation>
</comment>
<feature type="transmembrane region" description="Helical" evidence="6">
    <location>
        <begin position="90"/>
        <end position="118"/>
    </location>
</feature>
<dbReference type="EMBL" id="FRAU01000001">
    <property type="protein sequence ID" value="SHK05417.1"/>
    <property type="molecule type" value="Genomic_DNA"/>
</dbReference>
<protein>
    <submittedName>
        <fullName evidence="7">Neurotransmitter:Na+ symporter, NSS family</fullName>
    </submittedName>
</protein>
<dbReference type="PANTHER" id="PTHR42948:SF1">
    <property type="entry name" value="TRANSPORTER"/>
    <property type="match status" value="1"/>
</dbReference>
<dbReference type="PANTHER" id="PTHR42948">
    <property type="entry name" value="TRANSPORTER"/>
    <property type="match status" value="1"/>
</dbReference>
<keyword evidence="3 6" id="KW-0812">Transmembrane</keyword>
<evidence type="ECO:0000256" key="6">
    <source>
        <dbReference type="SAM" id="Phobius"/>
    </source>
</evidence>
<dbReference type="InterPro" id="IPR037272">
    <property type="entry name" value="SNS_sf"/>
</dbReference>
<dbReference type="STRING" id="633813.SAMN04488087_0118"/>
<dbReference type="NCBIfam" id="NF037979">
    <property type="entry name" value="Na_transp"/>
    <property type="match status" value="1"/>
</dbReference>
<evidence type="ECO:0000256" key="3">
    <source>
        <dbReference type="ARBA" id="ARBA00022692"/>
    </source>
</evidence>
<dbReference type="SUPFAM" id="SSF161070">
    <property type="entry name" value="SNF-like"/>
    <property type="match status" value="1"/>
</dbReference>
<dbReference type="CDD" id="cd10324">
    <property type="entry name" value="SLC6sbd"/>
    <property type="match status" value="1"/>
</dbReference>
<keyword evidence="5 6" id="KW-0472">Membrane</keyword>
<dbReference type="Proteomes" id="UP000185812">
    <property type="component" value="Unassembled WGS sequence"/>
</dbReference>
<dbReference type="Pfam" id="PF00209">
    <property type="entry name" value="SNF"/>
    <property type="match status" value="2"/>
</dbReference>
<keyword evidence="8" id="KW-1185">Reference proteome</keyword>
<gene>
    <name evidence="7" type="ORF">SAMN04488087_0118</name>
</gene>
<evidence type="ECO:0000313" key="7">
    <source>
        <dbReference type="EMBL" id="SHK05417.1"/>
    </source>
</evidence>
<name>A0A1M6PBX4_9BACT</name>
<dbReference type="InterPro" id="IPR000175">
    <property type="entry name" value="Na/ntran_symport"/>
</dbReference>
<feature type="transmembrane region" description="Helical" evidence="6">
    <location>
        <begin position="383"/>
        <end position="401"/>
    </location>
</feature>
<dbReference type="OrthoDB" id="9762833at2"/>
<feature type="transmembrane region" description="Helical" evidence="6">
    <location>
        <begin position="144"/>
        <end position="162"/>
    </location>
</feature>
<keyword evidence="4 6" id="KW-1133">Transmembrane helix</keyword>
<keyword evidence="2" id="KW-0813">Transport</keyword>
<accession>A0A1M6PBX4</accession>
<feature type="transmembrane region" description="Helical" evidence="6">
    <location>
        <begin position="318"/>
        <end position="343"/>
    </location>
</feature>
<feature type="transmembrane region" description="Helical" evidence="6">
    <location>
        <begin position="355"/>
        <end position="377"/>
    </location>
</feature>
<feature type="transmembrane region" description="Helical" evidence="6">
    <location>
        <begin position="12"/>
        <end position="32"/>
    </location>
</feature>